<comment type="caution">
    <text evidence="1">The sequence shown here is derived from an EMBL/GenBank/DDBJ whole genome shotgun (WGS) entry which is preliminary data.</text>
</comment>
<sequence length="91" mass="10226">AHCLGRTTVLGGPSVSGCPDYYPEFDYLHIGELGDATEQLFRIIDSHPGRPARQSRLTTRERRPLTEFPVPAYRLARLEQYFLGSVQFSSG</sequence>
<feature type="non-terminal residue" evidence="1">
    <location>
        <position position="1"/>
    </location>
</feature>
<gene>
    <name evidence="1" type="ORF">B1A_05218</name>
</gene>
<name>T1CTP8_9ZZZZ</name>
<reference evidence="1" key="2">
    <citation type="journal article" date="2014" name="ISME J.">
        <title>Microbial stratification in low pH oxic and suboxic macroscopic growths along an acid mine drainage.</title>
        <authorList>
            <person name="Mendez-Garcia C."/>
            <person name="Mesa V."/>
            <person name="Sprenger R.R."/>
            <person name="Richter M."/>
            <person name="Diez M.S."/>
            <person name="Solano J."/>
            <person name="Bargiela R."/>
            <person name="Golyshina O.V."/>
            <person name="Manteca A."/>
            <person name="Ramos J.L."/>
            <person name="Gallego J.R."/>
            <person name="Llorente I."/>
            <person name="Martins Dos Santos V.A."/>
            <person name="Jensen O.N."/>
            <person name="Pelaez A.I."/>
            <person name="Sanchez J."/>
            <person name="Ferrer M."/>
        </authorList>
    </citation>
    <scope>NUCLEOTIDE SEQUENCE</scope>
</reference>
<dbReference type="AlphaFoldDB" id="T1CTP8"/>
<protein>
    <submittedName>
        <fullName evidence="1">Radical SAM domain protein</fullName>
    </submittedName>
</protein>
<evidence type="ECO:0000313" key="1">
    <source>
        <dbReference type="EMBL" id="EQD72900.1"/>
    </source>
</evidence>
<accession>T1CTP8</accession>
<organism evidence="1">
    <name type="scientific">mine drainage metagenome</name>
    <dbReference type="NCBI Taxonomy" id="410659"/>
    <lineage>
        <taxon>unclassified sequences</taxon>
        <taxon>metagenomes</taxon>
        <taxon>ecological metagenomes</taxon>
    </lineage>
</organism>
<reference evidence="1" key="1">
    <citation type="submission" date="2013-08" db="EMBL/GenBank/DDBJ databases">
        <authorList>
            <person name="Mendez C."/>
            <person name="Richter M."/>
            <person name="Ferrer M."/>
            <person name="Sanchez J."/>
        </authorList>
    </citation>
    <scope>NUCLEOTIDE SEQUENCE</scope>
</reference>
<proteinExistence type="predicted"/>
<dbReference type="EMBL" id="AUZX01003801">
    <property type="protein sequence ID" value="EQD72900.1"/>
    <property type="molecule type" value="Genomic_DNA"/>
</dbReference>
<feature type="non-terminal residue" evidence="1">
    <location>
        <position position="91"/>
    </location>
</feature>